<evidence type="ECO:0000313" key="2">
    <source>
        <dbReference type="Proteomes" id="UP001589844"/>
    </source>
</evidence>
<keyword evidence="2" id="KW-1185">Reference proteome</keyword>
<dbReference type="RefSeq" id="WP_155436638.1">
    <property type="nucleotide sequence ID" value="NZ_JBHLXJ010000008.1"/>
</dbReference>
<comment type="caution">
    <text evidence="1">The sequence shown here is derived from an EMBL/GenBank/DDBJ whole genome shotgun (WGS) entry which is preliminary data.</text>
</comment>
<proteinExistence type="predicted"/>
<sequence length="57" mass="6469">MNSGIRIKSLNGNTFTETVIRDGKTFINVYDEDGNLIDVMEEVASYIPSRDDDKNEK</sequence>
<name>A0ABV6ID59_9BURK</name>
<dbReference type="Proteomes" id="UP001589844">
    <property type="component" value="Unassembled WGS sequence"/>
</dbReference>
<organism evidence="1 2">
    <name type="scientific">Undibacterium danionis</name>
    <dbReference type="NCBI Taxonomy" id="1812100"/>
    <lineage>
        <taxon>Bacteria</taxon>
        <taxon>Pseudomonadati</taxon>
        <taxon>Pseudomonadota</taxon>
        <taxon>Betaproteobacteria</taxon>
        <taxon>Burkholderiales</taxon>
        <taxon>Oxalobacteraceae</taxon>
        <taxon>Undibacterium</taxon>
    </lineage>
</organism>
<dbReference type="EMBL" id="JBHLXJ010000008">
    <property type="protein sequence ID" value="MFC0349738.1"/>
    <property type="molecule type" value="Genomic_DNA"/>
</dbReference>
<gene>
    <name evidence="1" type="ORF">ACFFJH_07965</name>
</gene>
<protein>
    <submittedName>
        <fullName evidence="1">Uncharacterized protein</fullName>
    </submittedName>
</protein>
<accession>A0ABV6ID59</accession>
<evidence type="ECO:0000313" key="1">
    <source>
        <dbReference type="EMBL" id="MFC0349738.1"/>
    </source>
</evidence>
<reference evidence="1 2" key="1">
    <citation type="submission" date="2024-09" db="EMBL/GenBank/DDBJ databases">
        <authorList>
            <person name="Sun Q."/>
            <person name="Mori K."/>
        </authorList>
    </citation>
    <scope>NUCLEOTIDE SEQUENCE [LARGE SCALE GENOMIC DNA]</scope>
    <source>
        <strain evidence="1 2">CCM 8677</strain>
    </source>
</reference>